<feature type="compositionally biased region" description="Basic and acidic residues" evidence="1">
    <location>
        <begin position="350"/>
        <end position="363"/>
    </location>
</feature>
<feature type="compositionally biased region" description="Basic and acidic residues" evidence="1">
    <location>
        <begin position="409"/>
        <end position="434"/>
    </location>
</feature>
<evidence type="ECO:0000313" key="2">
    <source>
        <dbReference type="EMBL" id="VDD89921.1"/>
    </source>
</evidence>
<feature type="region of interest" description="Disordered" evidence="1">
    <location>
        <begin position="299"/>
        <end position="590"/>
    </location>
</feature>
<organism evidence="4">
    <name type="scientific">Enterobius vermicularis</name>
    <name type="common">Human pinworm</name>
    <dbReference type="NCBI Taxonomy" id="51028"/>
    <lineage>
        <taxon>Eukaryota</taxon>
        <taxon>Metazoa</taxon>
        <taxon>Ecdysozoa</taxon>
        <taxon>Nematoda</taxon>
        <taxon>Chromadorea</taxon>
        <taxon>Rhabditida</taxon>
        <taxon>Spirurina</taxon>
        <taxon>Oxyuridomorpha</taxon>
        <taxon>Oxyuroidea</taxon>
        <taxon>Oxyuridae</taxon>
        <taxon>Enterobius</taxon>
    </lineage>
</organism>
<feature type="compositionally biased region" description="Low complexity" evidence="1">
    <location>
        <begin position="500"/>
        <end position="516"/>
    </location>
</feature>
<evidence type="ECO:0000313" key="4">
    <source>
        <dbReference type="WBParaSite" id="EVEC_0000498801-mRNA-1"/>
    </source>
</evidence>
<feature type="compositionally biased region" description="Polar residues" evidence="1">
    <location>
        <begin position="487"/>
        <end position="499"/>
    </location>
</feature>
<feature type="region of interest" description="Disordered" evidence="1">
    <location>
        <begin position="1"/>
        <end position="96"/>
    </location>
</feature>
<feature type="compositionally biased region" description="Polar residues" evidence="1">
    <location>
        <begin position="517"/>
        <end position="542"/>
    </location>
</feature>
<dbReference type="EMBL" id="UXUI01007925">
    <property type="protein sequence ID" value="VDD89921.1"/>
    <property type="molecule type" value="Genomic_DNA"/>
</dbReference>
<dbReference type="WBParaSite" id="EVEC_0000498801-mRNA-1">
    <property type="protein sequence ID" value="EVEC_0000498801-mRNA-1"/>
    <property type="gene ID" value="EVEC_0000498801"/>
</dbReference>
<accession>A0A0N4V4E0</accession>
<feature type="compositionally biased region" description="Basic residues" evidence="1">
    <location>
        <begin position="1"/>
        <end position="14"/>
    </location>
</feature>
<proteinExistence type="predicted"/>
<feature type="compositionally biased region" description="Basic and acidic residues" evidence="1">
    <location>
        <begin position="215"/>
        <end position="240"/>
    </location>
</feature>
<evidence type="ECO:0000256" key="1">
    <source>
        <dbReference type="SAM" id="MobiDB-lite"/>
    </source>
</evidence>
<sequence>MGRKSKRSKSRREKQRSSKIAAKEGISNEELTADKTAKTAAEQTAPNDSIQACSHSAEDLSRKSDLTKVGESGNQPLDTKTIVLETSLPEEQTESVELVSANLERKIDDEEQQSQNYNESTSGICAAGISSDVESSVISHCYETPETSVPGEDSAKISQNSEKTTESHSNDEPPKKETFEGNAANSEQTTPEVILRPEDFSKAVEPSATLSSVSEKQDSVEFKEDDTRTKDDELNEEKEISVPNPVTAEKIAGDYQIPLESPTGAPVKASHASSEETDFGSVLHGVAENVKKAIKVHIFGESPRQNYSEVTGDSASAAPKAGDMRENENDLNSSEELANASSTILESPTEETKKAESSAREINEDAGAIIRPAANSPTTANLVDNLASEKDSSEPGKGGEVAVSRCAKKAAEDDQKNSEILEKLQKAIEKSDVPDEREDVGESINCQKSPAEKDKPELSSLKVSKLQQVGTKNGSAKSVNDKDRAKSITNCGATTTDTMSLHSPSQSLGDSSSLHSEMTSSKFDTDTTSVTSQEFSPGSATELNREPSDSKFLGAISKLKSKKWRKSRSDGRSSSSVGLHFSFGQKVGVV</sequence>
<feature type="compositionally biased region" description="Polar residues" evidence="1">
    <location>
        <begin position="41"/>
        <end position="54"/>
    </location>
</feature>
<feature type="region of interest" description="Disordered" evidence="1">
    <location>
        <begin position="137"/>
        <end position="249"/>
    </location>
</feature>
<keyword evidence="3" id="KW-1185">Reference proteome</keyword>
<feature type="compositionally biased region" description="Low complexity" evidence="1">
    <location>
        <begin position="330"/>
        <end position="339"/>
    </location>
</feature>
<reference evidence="4" key="1">
    <citation type="submission" date="2017-02" db="UniProtKB">
        <authorList>
            <consortium name="WormBaseParasite"/>
        </authorList>
    </citation>
    <scope>IDENTIFICATION</scope>
</reference>
<feature type="compositionally biased region" description="Basic and acidic residues" evidence="1">
    <location>
        <begin position="56"/>
        <end position="68"/>
    </location>
</feature>
<dbReference type="AlphaFoldDB" id="A0A0N4V4E0"/>
<feature type="compositionally biased region" description="Polar residues" evidence="1">
    <location>
        <begin position="461"/>
        <end position="478"/>
    </location>
</feature>
<feature type="compositionally biased region" description="Polar residues" evidence="1">
    <location>
        <begin position="303"/>
        <end position="314"/>
    </location>
</feature>
<gene>
    <name evidence="2" type="ORF">EVEC_LOCUS4672</name>
</gene>
<protein>
    <submittedName>
        <fullName evidence="4">Apoptotic chromatin condensation inducer in the nucleus</fullName>
    </submittedName>
</protein>
<feature type="compositionally biased region" description="Basic and acidic residues" evidence="1">
    <location>
        <begin position="163"/>
        <end position="179"/>
    </location>
</feature>
<name>A0A0N4V4E0_ENTVE</name>
<reference evidence="2 3" key="2">
    <citation type="submission" date="2018-10" db="EMBL/GenBank/DDBJ databases">
        <authorList>
            <consortium name="Pathogen Informatics"/>
        </authorList>
    </citation>
    <scope>NUCLEOTIDE SEQUENCE [LARGE SCALE GENOMIC DNA]</scope>
</reference>
<evidence type="ECO:0000313" key="3">
    <source>
        <dbReference type="Proteomes" id="UP000274131"/>
    </source>
</evidence>
<dbReference type="Proteomes" id="UP000274131">
    <property type="component" value="Unassembled WGS sequence"/>
</dbReference>